<keyword evidence="1" id="KW-0812">Transmembrane</keyword>
<keyword evidence="1" id="KW-0472">Membrane</keyword>
<dbReference type="SMART" id="SM00267">
    <property type="entry name" value="GGDEF"/>
    <property type="match status" value="1"/>
</dbReference>
<dbReference type="InterPro" id="IPR052155">
    <property type="entry name" value="Biofilm_reg_signaling"/>
</dbReference>
<dbReference type="Pfam" id="PF00990">
    <property type="entry name" value="GGDEF"/>
    <property type="match status" value="1"/>
</dbReference>
<feature type="domain" description="EAL" evidence="2">
    <location>
        <begin position="274"/>
        <end position="524"/>
    </location>
</feature>
<dbReference type="Gene3D" id="3.30.70.270">
    <property type="match status" value="1"/>
</dbReference>
<dbReference type="GO" id="GO:0003824">
    <property type="term" value="F:catalytic activity"/>
    <property type="evidence" value="ECO:0007669"/>
    <property type="project" value="UniProtKB-ARBA"/>
</dbReference>
<evidence type="ECO:0000259" key="2">
    <source>
        <dbReference type="PROSITE" id="PS50883"/>
    </source>
</evidence>
<dbReference type="InterPro" id="IPR001633">
    <property type="entry name" value="EAL_dom"/>
</dbReference>
<evidence type="ECO:0000259" key="3">
    <source>
        <dbReference type="PROSITE" id="PS50887"/>
    </source>
</evidence>
<keyword evidence="1" id="KW-1133">Transmembrane helix</keyword>
<dbReference type="Gene3D" id="3.20.20.450">
    <property type="entry name" value="EAL domain"/>
    <property type="match status" value="1"/>
</dbReference>
<name>A0A5B8FTJ3_9RHOB</name>
<sequence length="531" mass="58740">MTAHLRNPTKRAVARLTGRWRPYLIIAIIAFAVQALLVSLDSFEWFFTFSRDHETLELDEIFTVFIVLSLALIAVLVLRTGELRHEIRRRQMAETHAGVLARFDSLTGVPNRRLYHEELAARIGRARTVGAGFSALLLDLDRFKTVNDTYGHATGDLLLQTVSDRLRANLRPEDFLARLGGDEFAVLMDHGATGTEPVLRVAQRILASVDQPFSLGAVETRVSVSIGIAGFTGDAEDAETLMQRADLAMYQAKSAGRNTYAVFDPALDSTLRARISLEAELRLALRVGGIRPHYQPLYDLATGRLTGFEALARWEHPERGLLQAETFVPIAEDAGLLPEIFPVILAHVVRDARLWPPDLSIAINTSPSQLRDRDFARRVLNVLGDAGFPPARLEIEITETALVNDLDAARDIMITLKEAGVRVSLDDFGTGYSSLRHLRELPFDKIKIDRSFVHRLDHGEDSEKIVRSMIQLSQALGLISVAEGIETDGEADWLRAQGCDMGQGFLFSQALPASEATDLLAALRSPLIVPT</sequence>
<feature type="transmembrane region" description="Helical" evidence="1">
    <location>
        <begin position="60"/>
        <end position="81"/>
    </location>
</feature>
<dbReference type="InterPro" id="IPR029787">
    <property type="entry name" value="Nucleotide_cyclase"/>
</dbReference>
<dbReference type="PROSITE" id="PS50887">
    <property type="entry name" value="GGDEF"/>
    <property type="match status" value="1"/>
</dbReference>
<dbReference type="PROSITE" id="PS50883">
    <property type="entry name" value="EAL"/>
    <property type="match status" value="1"/>
</dbReference>
<dbReference type="OrthoDB" id="9814202at2"/>
<dbReference type="CDD" id="cd01949">
    <property type="entry name" value="GGDEF"/>
    <property type="match status" value="1"/>
</dbReference>
<evidence type="ECO:0000256" key="1">
    <source>
        <dbReference type="SAM" id="Phobius"/>
    </source>
</evidence>
<dbReference type="NCBIfam" id="TIGR00254">
    <property type="entry name" value="GGDEF"/>
    <property type="match status" value="1"/>
</dbReference>
<proteinExistence type="predicted"/>
<dbReference type="PANTHER" id="PTHR44757:SF2">
    <property type="entry name" value="BIOFILM ARCHITECTURE MAINTENANCE PROTEIN MBAA"/>
    <property type="match status" value="1"/>
</dbReference>
<dbReference type="CDD" id="cd01948">
    <property type="entry name" value="EAL"/>
    <property type="match status" value="1"/>
</dbReference>
<dbReference type="AlphaFoldDB" id="A0A5B8FTJ3"/>
<dbReference type="SMART" id="SM00052">
    <property type="entry name" value="EAL"/>
    <property type="match status" value="1"/>
</dbReference>
<protein>
    <submittedName>
        <fullName evidence="4">EAL domain-containing protein</fullName>
    </submittedName>
</protein>
<dbReference type="KEGG" id="ppru:FDP22_07725"/>
<dbReference type="SUPFAM" id="SSF55073">
    <property type="entry name" value="Nucleotide cyclase"/>
    <property type="match status" value="1"/>
</dbReference>
<feature type="transmembrane region" description="Helical" evidence="1">
    <location>
        <begin position="20"/>
        <end position="40"/>
    </location>
</feature>
<dbReference type="EMBL" id="CP040818">
    <property type="protein sequence ID" value="QDL91685.1"/>
    <property type="molecule type" value="Genomic_DNA"/>
</dbReference>
<dbReference type="FunFam" id="3.30.70.270:FF:000001">
    <property type="entry name" value="Diguanylate cyclase domain protein"/>
    <property type="match status" value="1"/>
</dbReference>
<accession>A0A5B8FTJ3</accession>
<dbReference type="InterPro" id="IPR043128">
    <property type="entry name" value="Rev_trsase/Diguanyl_cyclase"/>
</dbReference>
<dbReference type="InterPro" id="IPR035919">
    <property type="entry name" value="EAL_sf"/>
</dbReference>
<keyword evidence="5" id="KW-1185">Reference proteome</keyword>
<evidence type="ECO:0000313" key="4">
    <source>
        <dbReference type="EMBL" id="QDL91685.1"/>
    </source>
</evidence>
<feature type="domain" description="GGDEF" evidence="3">
    <location>
        <begin position="131"/>
        <end position="265"/>
    </location>
</feature>
<dbReference type="InterPro" id="IPR000160">
    <property type="entry name" value="GGDEF_dom"/>
</dbReference>
<dbReference type="Pfam" id="PF00563">
    <property type="entry name" value="EAL"/>
    <property type="match status" value="1"/>
</dbReference>
<evidence type="ECO:0000313" key="5">
    <source>
        <dbReference type="Proteomes" id="UP000305888"/>
    </source>
</evidence>
<dbReference type="SUPFAM" id="SSF141868">
    <property type="entry name" value="EAL domain-like"/>
    <property type="match status" value="1"/>
</dbReference>
<reference evidence="4 5" key="1">
    <citation type="submission" date="2019-06" db="EMBL/GenBank/DDBJ databases">
        <title>Genome sequence of Rhodobacteraceae bacterium D4M1.</title>
        <authorList>
            <person name="Cao J."/>
        </authorList>
    </citation>
    <scope>NUCLEOTIDE SEQUENCE [LARGE SCALE GENOMIC DNA]</scope>
    <source>
        <strain evidence="4 5">D4M1</strain>
    </source>
</reference>
<dbReference type="PANTHER" id="PTHR44757">
    <property type="entry name" value="DIGUANYLATE CYCLASE DGCP"/>
    <property type="match status" value="1"/>
</dbReference>
<dbReference type="RefSeq" id="WP_138572261.1">
    <property type="nucleotide sequence ID" value="NZ_CP040818.1"/>
</dbReference>
<dbReference type="Proteomes" id="UP000305888">
    <property type="component" value="Chromosome"/>
</dbReference>
<gene>
    <name evidence="4" type="ORF">FDP22_07725</name>
</gene>
<organism evidence="4 5">
    <name type="scientific">Paroceanicella profunda</name>
    <dbReference type="NCBI Taxonomy" id="2579971"/>
    <lineage>
        <taxon>Bacteria</taxon>
        <taxon>Pseudomonadati</taxon>
        <taxon>Pseudomonadota</taxon>
        <taxon>Alphaproteobacteria</taxon>
        <taxon>Rhodobacterales</taxon>
        <taxon>Paracoccaceae</taxon>
        <taxon>Paroceanicella</taxon>
    </lineage>
</organism>